<reference evidence="1 2" key="1">
    <citation type="submission" date="2018-08" db="EMBL/GenBank/DDBJ databases">
        <title>Pallidiluteibacterium maritimus gen. nov., sp. nov., isolated from coastal sediment.</title>
        <authorList>
            <person name="Zhou L.Y."/>
        </authorList>
    </citation>
    <scope>NUCLEOTIDE SEQUENCE [LARGE SCALE GENOMIC DNA]</scope>
    <source>
        <strain evidence="1 2">XSD2</strain>
    </source>
</reference>
<organism evidence="1 2">
    <name type="scientific">Maribellus luteus</name>
    <dbReference type="NCBI Taxonomy" id="2305463"/>
    <lineage>
        <taxon>Bacteria</taxon>
        <taxon>Pseudomonadati</taxon>
        <taxon>Bacteroidota</taxon>
        <taxon>Bacteroidia</taxon>
        <taxon>Marinilabiliales</taxon>
        <taxon>Prolixibacteraceae</taxon>
        <taxon>Maribellus</taxon>
    </lineage>
</organism>
<protein>
    <submittedName>
        <fullName evidence="1">Uncharacterized protein</fullName>
    </submittedName>
</protein>
<dbReference type="Proteomes" id="UP000265926">
    <property type="component" value="Unassembled WGS sequence"/>
</dbReference>
<dbReference type="EMBL" id="QWGR01000004">
    <property type="protein sequence ID" value="RIJ48628.1"/>
    <property type="molecule type" value="Genomic_DNA"/>
</dbReference>
<accession>A0A399SYQ6</accession>
<proteinExistence type="predicted"/>
<sequence>MKSKKEHYKQSLLDLANNENLVPGIYNFCDRWCERCTLTQKCLTYLHEQEMKEDQDQQNPDAENKNFWEQIRLAWEVTMELIEEDAGRLGIDLDSIPDVEIPEHIETPLEVKANNYGTKMHKWLEANSEFMAEKAEELVMINDEASIVRYKDALEVIEWYYFFIGAKVHRAHLDLEERQNDPDDEYNVYSDNLGSAKIAIIAIERSMDALSVFYAEWKEKEDDILNFLLELSSIKKQLLQAFPGVMDFKRPGFDD</sequence>
<evidence type="ECO:0000313" key="1">
    <source>
        <dbReference type="EMBL" id="RIJ48628.1"/>
    </source>
</evidence>
<keyword evidence="2" id="KW-1185">Reference proteome</keyword>
<gene>
    <name evidence="1" type="ORF">D1614_08820</name>
</gene>
<comment type="caution">
    <text evidence="1">The sequence shown here is derived from an EMBL/GenBank/DDBJ whole genome shotgun (WGS) entry which is preliminary data.</text>
</comment>
<dbReference type="AlphaFoldDB" id="A0A399SYQ6"/>
<evidence type="ECO:0000313" key="2">
    <source>
        <dbReference type="Proteomes" id="UP000265926"/>
    </source>
</evidence>
<name>A0A399SYQ6_9BACT</name>
<dbReference type="RefSeq" id="WP_119437549.1">
    <property type="nucleotide sequence ID" value="NZ_QWGR01000004.1"/>
</dbReference>
<dbReference type="OrthoDB" id="1114593at2"/>